<dbReference type="InterPro" id="IPR011577">
    <property type="entry name" value="Cyt_b561_bac/Ni-Hgenase"/>
</dbReference>
<comment type="subcellular location">
    <subcellularLocation>
        <location evidence="2">Cell membrane</location>
        <topology evidence="2">Multi-pass membrane protein</topology>
    </subcellularLocation>
</comment>
<dbReference type="EMBL" id="QZKI01000001">
    <property type="protein sequence ID" value="RJP75660.1"/>
    <property type="molecule type" value="Genomic_DNA"/>
</dbReference>
<dbReference type="SUPFAM" id="SSF81342">
    <property type="entry name" value="Transmembrane di-heme cytochromes"/>
    <property type="match status" value="1"/>
</dbReference>
<evidence type="ECO:0000256" key="8">
    <source>
        <dbReference type="ARBA" id="ARBA00022723"/>
    </source>
</evidence>
<evidence type="ECO:0000313" key="15">
    <source>
        <dbReference type="EMBL" id="RJP75660.1"/>
    </source>
</evidence>
<dbReference type="InterPro" id="IPR051817">
    <property type="entry name" value="FDH_cytochrome_b556_subunit"/>
</dbReference>
<name>A0A419FA22_9BACT</name>
<comment type="caution">
    <text evidence="15">The sequence shown here is derived from an EMBL/GenBank/DDBJ whole genome shotgun (WGS) entry which is preliminary data.</text>
</comment>
<dbReference type="GO" id="GO:0009326">
    <property type="term" value="C:formate dehydrogenase complex"/>
    <property type="evidence" value="ECO:0007669"/>
    <property type="project" value="InterPro"/>
</dbReference>
<dbReference type="GO" id="GO:0008863">
    <property type="term" value="F:formate dehydrogenase (NAD+) activity"/>
    <property type="evidence" value="ECO:0007669"/>
    <property type="project" value="InterPro"/>
</dbReference>
<dbReference type="Pfam" id="PF01292">
    <property type="entry name" value="Ni_hydr_CYTB"/>
    <property type="match status" value="1"/>
</dbReference>
<dbReference type="Proteomes" id="UP000285961">
    <property type="component" value="Unassembled WGS sequence"/>
</dbReference>
<dbReference type="AlphaFoldDB" id="A0A419FA22"/>
<keyword evidence="12 13" id="KW-0472">Membrane</keyword>
<reference evidence="15 16" key="1">
    <citation type="journal article" date="2017" name="ISME J.">
        <title>Energy and carbon metabolisms in a deep terrestrial subsurface fluid microbial community.</title>
        <authorList>
            <person name="Momper L."/>
            <person name="Jungbluth S.P."/>
            <person name="Lee M.D."/>
            <person name="Amend J.P."/>
        </authorList>
    </citation>
    <scope>NUCLEOTIDE SEQUENCE [LARGE SCALE GENOMIC DNA]</scope>
    <source>
        <strain evidence="15">SURF_17</strain>
    </source>
</reference>
<dbReference type="SUPFAM" id="SSF48695">
    <property type="entry name" value="Multiheme cytochromes"/>
    <property type="match status" value="1"/>
</dbReference>
<feature type="transmembrane region" description="Helical" evidence="13">
    <location>
        <begin position="650"/>
        <end position="671"/>
    </location>
</feature>
<evidence type="ECO:0000259" key="14">
    <source>
        <dbReference type="Pfam" id="PF01292"/>
    </source>
</evidence>
<dbReference type="NCBIfam" id="TIGR01583">
    <property type="entry name" value="formate-DH-gamm"/>
    <property type="match status" value="1"/>
</dbReference>
<feature type="transmembrane region" description="Helical" evidence="13">
    <location>
        <begin position="511"/>
        <end position="532"/>
    </location>
</feature>
<feature type="transmembrane region" description="Helical" evidence="13">
    <location>
        <begin position="553"/>
        <end position="575"/>
    </location>
</feature>
<dbReference type="GO" id="GO:0009061">
    <property type="term" value="P:anaerobic respiration"/>
    <property type="evidence" value="ECO:0007669"/>
    <property type="project" value="TreeGrafter"/>
</dbReference>
<dbReference type="InterPro" id="IPR016174">
    <property type="entry name" value="Di-haem_cyt_TM"/>
</dbReference>
<protein>
    <submittedName>
        <fullName evidence="15">Formate dehydrogenase subunit gamma</fullName>
    </submittedName>
</protein>
<dbReference type="GO" id="GO:0009055">
    <property type="term" value="F:electron transfer activity"/>
    <property type="evidence" value="ECO:0007669"/>
    <property type="project" value="InterPro"/>
</dbReference>
<gene>
    <name evidence="15" type="ORF">C4532_00080</name>
</gene>
<evidence type="ECO:0000256" key="3">
    <source>
        <dbReference type="ARBA" id="ARBA00010747"/>
    </source>
</evidence>
<keyword evidence="6" id="KW-0349">Heme</keyword>
<proteinExistence type="inferred from homology"/>
<dbReference type="GO" id="GO:0022904">
    <property type="term" value="P:respiratory electron transport chain"/>
    <property type="evidence" value="ECO:0007669"/>
    <property type="project" value="InterPro"/>
</dbReference>
<accession>A0A419FA22</accession>
<feature type="transmembrane region" description="Helical" evidence="13">
    <location>
        <begin position="691"/>
        <end position="713"/>
    </location>
</feature>
<evidence type="ECO:0000256" key="7">
    <source>
        <dbReference type="ARBA" id="ARBA00022692"/>
    </source>
</evidence>
<keyword evidence="5" id="KW-1003">Cell membrane</keyword>
<dbReference type="GO" id="GO:0036397">
    <property type="term" value="F:formate dehydrogenase (quinone) activity"/>
    <property type="evidence" value="ECO:0007669"/>
    <property type="project" value="TreeGrafter"/>
</dbReference>
<evidence type="ECO:0000256" key="12">
    <source>
        <dbReference type="ARBA" id="ARBA00023136"/>
    </source>
</evidence>
<keyword evidence="11" id="KW-0408">Iron</keyword>
<evidence type="ECO:0000256" key="11">
    <source>
        <dbReference type="ARBA" id="ARBA00023004"/>
    </source>
</evidence>
<dbReference type="GO" id="GO:0015944">
    <property type="term" value="P:formate oxidation"/>
    <property type="evidence" value="ECO:0007669"/>
    <property type="project" value="TreeGrafter"/>
</dbReference>
<dbReference type="InterPro" id="IPR036280">
    <property type="entry name" value="Multihaem_cyt_sf"/>
</dbReference>
<feature type="domain" description="Cytochrome b561 bacterial/Ni-hydrogenase" evidence="14">
    <location>
        <begin position="546"/>
        <end position="719"/>
    </location>
</feature>
<dbReference type="Gene3D" id="1.10.1130.10">
    <property type="entry name" value="Flavocytochrome C3, Chain A"/>
    <property type="match status" value="1"/>
</dbReference>
<evidence type="ECO:0000256" key="4">
    <source>
        <dbReference type="ARBA" id="ARBA00022448"/>
    </source>
</evidence>
<dbReference type="Gene3D" id="1.20.950.20">
    <property type="entry name" value="Transmembrane di-heme cytochromes, Chain C"/>
    <property type="match status" value="1"/>
</dbReference>
<keyword evidence="8" id="KW-0479">Metal-binding</keyword>
<sequence>MTSFEFTVQCAVCHPGGGPMELDRNGNRYDTYMLDPANEMTSGADNNFDGDYYKARWAETGVLEADCLICHLPSYDKKDRDQQVDRLNFKWAATAGAGFAEVSGAVKDGVPATVKYNRNLFDSDGSVKIPIVKEPPSRVCMQCHHETDWKKKGTAWTTRTDVHIRAGLRCVDCHPAGSNATDLRIAGKEVHQFAKGDDPGALVRDDLDNTMMSCEECHAKGHLGAPVPQHAAFPPLHLKKISCQTCHMPERQIKAALVQDSTVWNSGPFIPFGKRIWSYYGPDMLPWNFYGEKARFTSEFQPTAPYKPFLEWYKGKIYPLSKLYPVWVGIEAEGQTALGQPLMRQMVKMWSRHKADPSSYPKLSVIRDDNDDGYADINRPEEISAIIDSVTEALREEGATLEGKQVVFVNGDKLYRSPGQYRVLEKHSYEYSPYGSVFKLSHDVAPAKAALGSKGCTECHTTNSHFFAAAALRDPFTTEGFRITAPMHEDLGYSTLTVQVGAWRENILRPWSIGAFFIVGFLLILHYIVFGPKPADSVVDDIEVVRFGVLERVAHYFSFVSFAILTVSGICFLLGRNNPLALYPEMQKLAQTVHPLAGVVFAIAGLLTGLLWIRHAALKPHDIEWLRKLGGYLGGKHAIHAGRFNAGQKLLLWWVMVCTAVMLVTGIAMWFPDAFAAGLVRVSYTIHLAMAALFIIAGMVHFYVVVLLAPVTLKAIFTGRVPRSWLEQHHSLWVRKAVPKNENE</sequence>
<evidence type="ECO:0000256" key="9">
    <source>
        <dbReference type="ARBA" id="ARBA00022982"/>
    </source>
</evidence>
<dbReference type="PANTHER" id="PTHR30074:SF6">
    <property type="entry name" value="FORMATE DEHYDROGENASE GAMMA SUBUNIT"/>
    <property type="match status" value="1"/>
</dbReference>
<dbReference type="GO" id="GO:0005886">
    <property type="term" value="C:plasma membrane"/>
    <property type="evidence" value="ECO:0007669"/>
    <property type="project" value="UniProtKB-SubCell"/>
</dbReference>
<dbReference type="GO" id="GO:0046872">
    <property type="term" value="F:metal ion binding"/>
    <property type="evidence" value="ECO:0007669"/>
    <property type="project" value="UniProtKB-KW"/>
</dbReference>
<keyword evidence="9" id="KW-0249">Electron transport</keyword>
<evidence type="ECO:0000313" key="16">
    <source>
        <dbReference type="Proteomes" id="UP000285961"/>
    </source>
</evidence>
<keyword evidence="10 13" id="KW-1133">Transmembrane helix</keyword>
<comment type="cofactor">
    <cofactor evidence="1">
        <name>heme</name>
        <dbReference type="ChEBI" id="CHEBI:30413"/>
    </cofactor>
</comment>
<dbReference type="InterPro" id="IPR006471">
    <property type="entry name" value="Formate_DH_gsu"/>
</dbReference>
<dbReference type="PANTHER" id="PTHR30074">
    <property type="entry name" value="FORMATE DEHYDROGENASE, NITRATE-INDUCIBLE, CYTOCHROME B556 FDN SUBUNIT"/>
    <property type="match status" value="1"/>
</dbReference>
<comment type="similarity">
    <text evidence="3">Belongs to the formate dehydrogenase gamma subunit family.</text>
</comment>
<keyword evidence="7 13" id="KW-0812">Transmembrane</keyword>
<feature type="transmembrane region" description="Helical" evidence="13">
    <location>
        <begin position="595"/>
        <end position="613"/>
    </location>
</feature>
<evidence type="ECO:0000256" key="1">
    <source>
        <dbReference type="ARBA" id="ARBA00001971"/>
    </source>
</evidence>
<evidence type="ECO:0000256" key="5">
    <source>
        <dbReference type="ARBA" id="ARBA00022475"/>
    </source>
</evidence>
<evidence type="ECO:0000256" key="2">
    <source>
        <dbReference type="ARBA" id="ARBA00004651"/>
    </source>
</evidence>
<evidence type="ECO:0000256" key="10">
    <source>
        <dbReference type="ARBA" id="ARBA00022989"/>
    </source>
</evidence>
<organism evidence="15 16">
    <name type="scientific">Candidatus Abyssobacteria bacterium SURF_17</name>
    <dbReference type="NCBI Taxonomy" id="2093361"/>
    <lineage>
        <taxon>Bacteria</taxon>
        <taxon>Pseudomonadati</taxon>
        <taxon>Candidatus Hydrogenedentota</taxon>
        <taxon>Candidatus Abyssobacteria</taxon>
    </lineage>
</organism>
<keyword evidence="4" id="KW-0813">Transport</keyword>
<evidence type="ECO:0000256" key="13">
    <source>
        <dbReference type="SAM" id="Phobius"/>
    </source>
</evidence>
<evidence type="ECO:0000256" key="6">
    <source>
        <dbReference type="ARBA" id="ARBA00022617"/>
    </source>
</evidence>